<name>A0AA36N3J7_9DINO</name>
<dbReference type="Proteomes" id="UP001178507">
    <property type="component" value="Unassembled WGS sequence"/>
</dbReference>
<evidence type="ECO:0000313" key="3">
    <source>
        <dbReference type="Proteomes" id="UP001178507"/>
    </source>
</evidence>
<evidence type="ECO:0000256" key="1">
    <source>
        <dbReference type="SAM" id="Phobius"/>
    </source>
</evidence>
<gene>
    <name evidence="2" type="ORF">EVOR1521_LOCUS14956</name>
</gene>
<keyword evidence="1" id="KW-0812">Transmembrane</keyword>
<feature type="transmembrane region" description="Helical" evidence="1">
    <location>
        <begin position="12"/>
        <end position="30"/>
    </location>
</feature>
<comment type="caution">
    <text evidence="2">The sequence shown here is derived from an EMBL/GenBank/DDBJ whole genome shotgun (WGS) entry which is preliminary data.</text>
</comment>
<organism evidence="2 3">
    <name type="scientific">Effrenium voratum</name>
    <dbReference type="NCBI Taxonomy" id="2562239"/>
    <lineage>
        <taxon>Eukaryota</taxon>
        <taxon>Sar</taxon>
        <taxon>Alveolata</taxon>
        <taxon>Dinophyceae</taxon>
        <taxon>Suessiales</taxon>
        <taxon>Symbiodiniaceae</taxon>
        <taxon>Effrenium</taxon>
    </lineage>
</organism>
<feature type="non-terminal residue" evidence="2">
    <location>
        <position position="1"/>
    </location>
</feature>
<keyword evidence="1" id="KW-1133">Transmembrane helix</keyword>
<reference evidence="2" key="1">
    <citation type="submission" date="2023-08" db="EMBL/GenBank/DDBJ databases">
        <authorList>
            <person name="Chen Y."/>
            <person name="Shah S."/>
            <person name="Dougan E. K."/>
            <person name="Thang M."/>
            <person name="Chan C."/>
        </authorList>
    </citation>
    <scope>NUCLEOTIDE SEQUENCE</scope>
</reference>
<keyword evidence="1" id="KW-0472">Membrane</keyword>
<dbReference type="AlphaFoldDB" id="A0AA36N3J7"/>
<accession>A0AA36N3J7</accession>
<evidence type="ECO:0000313" key="2">
    <source>
        <dbReference type="EMBL" id="CAJ1389311.1"/>
    </source>
</evidence>
<dbReference type="EMBL" id="CAUJNA010001850">
    <property type="protein sequence ID" value="CAJ1389311.1"/>
    <property type="molecule type" value="Genomic_DNA"/>
</dbReference>
<feature type="transmembrane region" description="Helical" evidence="1">
    <location>
        <begin position="36"/>
        <end position="58"/>
    </location>
</feature>
<proteinExistence type="predicted"/>
<sequence length="106" mass="10714">RHCKMGSASQRATVGIVAGSAVVASLTSNLGQVNVISGASQVAVFVAAAPGLTGLFLLKGGATWRACMLMMMAAGVMVSIAGVAYTDNFVGELQDTCHWATPRAVG</sequence>
<feature type="transmembrane region" description="Helical" evidence="1">
    <location>
        <begin position="65"/>
        <end position="85"/>
    </location>
</feature>
<protein>
    <submittedName>
        <fullName evidence="2">Uncharacterized protein</fullName>
    </submittedName>
</protein>
<keyword evidence="3" id="KW-1185">Reference proteome</keyword>